<accession>A0ABV4UP42</accession>
<evidence type="ECO:0008006" key="4">
    <source>
        <dbReference type="Google" id="ProtNLM"/>
    </source>
</evidence>
<evidence type="ECO:0000313" key="3">
    <source>
        <dbReference type="Proteomes" id="UP001575652"/>
    </source>
</evidence>
<keyword evidence="1" id="KW-0472">Membrane</keyword>
<keyword evidence="1" id="KW-0812">Transmembrane</keyword>
<protein>
    <recommendedName>
        <fullName evidence="4">Sporulation protein YtfJ (Spore_YtfJ)</fullName>
    </recommendedName>
</protein>
<name>A0ABV4UP42_9MICC</name>
<proteinExistence type="predicted"/>
<comment type="caution">
    <text evidence="2">The sequence shown here is derived from an EMBL/GenBank/DDBJ whole genome shotgun (WGS) entry which is preliminary data.</text>
</comment>
<feature type="transmembrane region" description="Helical" evidence="1">
    <location>
        <begin position="80"/>
        <end position="101"/>
    </location>
</feature>
<keyword evidence="3" id="KW-1185">Reference proteome</keyword>
<evidence type="ECO:0000313" key="2">
    <source>
        <dbReference type="EMBL" id="MFB0834733.1"/>
    </source>
</evidence>
<sequence>MAHLVSDILESLRNSLVGTVHGQPVEVGGRTVVPVAFVWCGAGGGADQEGSSGGGGGGCALPVGAYVSTDAGAVFRPNPVALLVGSAPVVAAAGFAAARVVRALRR</sequence>
<gene>
    <name evidence="2" type="ORF">ACETWP_09045</name>
</gene>
<reference evidence="2 3" key="1">
    <citation type="submission" date="2024-09" db="EMBL/GenBank/DDBJ databases">
        <authorList>
            <person name="Salinas-Garcia M.A."/>
            <person name="Prieme A."/>
        </authorList>
    </citation>
    <scope>NUCLEOTIDE SEQUENCE [LARGE SCALE GENOMIC DNA]</scope>
    <source>
        <strain evidence="2 3">DSM 21081</strain>
    </source>
</reference>
<organism evidence="2 3">
    <name type="scientific">Arthrobacter halodurans</name>
    <dbReference type="NCBI Taxonomy" id="516699"/>
    <lineage>
        <taxon>Bacteria</taxon>
        <taxon>Bacillati</taxon>
        <taxon>Actinomycetota</taxon>
        <taxon>Actinomycetes</taxon>
        <taxon>Micrococcales</taxon>
        <taxon>Micrococcaceae</taxon>
        <taxon>Arthrobacter</taxon>
    </lineage>
</organism>
<keyword evidence="1" id="KW-1133">Transmembrane helix</keyword>
<evidence type="ECO:0000256" key="1">
    <source>
        <dbReference type="SAM" id="Phobius"/>
    </source>
</evidence>
<dbReference type="Proteomes" id="UP001575652">
    <property type="component" value="Unassembled WGS sequence"/>
</dbReference>
<dbReference type="EMBL" id="JBHDLJ010000006">
    <property type="protein sequence ID" value="MFB0834733.1"/>
    <property type="molecule type" value="Genomic_DNA"/>
</dbReference>
<dbReference type="RefSeq" id="WP_373971907.1">
    <property type="nucleotide sequence ID" value="NZ_JBHDLJ010000006.1"/>
</dbReference>